<keyword evidence="2 6" id="KW-0812">Transmembrane</keyword>
<dbReference type="AlphaFoldDB" id="A0ABD0SYT8"/>
<comment type="caution">
    <text evidence="8">The sequence shown here is derived from an EMBL/GenBank/DDBJ whole genome shotgun (WGS) entry which is preliminary data.</text>
</comment>
<gene>
    <name evidence="8" type="ORF">ABMA28_003011</name>
</gene>
<evidence type="ECO:0000313" key="8">
    <source>
        <dbReference type="EMBL" id="KAL0830931.1"/>
    </source>
</evidence>
<feature type="transmembrane region" description="Helical" evidence="6">
    <location>
        <begin position="201"/>
        <end position="222"/>
    </location>
</feature>
<feature type="transmembrane region" description="Helical" evidence="6">
    <location>
        <begin position="264"/>
        <end position="282"/>
    </location>
</feature>
<feature type="transmembrane region" description="Helical" evidence="6">
    <location>
        <begin position="234"/>
        <end position="258"/>
    </location>
</feature>
<dbReference type="SUPFAM" id="SSF103473">
    <property type="entry name" value="MFS general substrate transporter"/>
    <property type="match status" value="1"/>
</dbReference>
<comment type="subcellular location">
    <subcellularLocation>
        <location evidence="1">Membrane</location>
        <topology evidence="1">Multi-pass membrane protein</topology>
    </subcellularLocation>
</comment>
<keyword evidence="3 6" id="KW-1133">Transmembrane helix</keyword>
<dbReference type="PROSITE" id="PS50850">
    <property type="entry name" value="MFS"/>
    <property type="match status" value="1"/>
</dbReference>
<dbReference type="PROSITE" id="PS00216">
    <property type="entry name" value="SUGAR_TRANSPORT_1"/>
    <property type="match status" value="1"/>
</dbReference>
<feature type="transmembrane region" description="Helical" evidence="6">
    <location>
        <begin position="41"/>
        <end position="62"/>
    </location>
</feature>
<feature type="transmembrane region" description="Helical" evidence="6">
    <location>
        <begin position="177"/>
        <end position="195"/>
    </location>
</feature>
<evidence type="ECO:0000259" key="7">
    <source>
        <dbReference type="PROSITE" id="PS50850"/>
    </source>
</evidence>
<dbReference type="Gene3D" id="1.20.1250.20">
    <property type="entry name" value="MFS general substrate transporter like domains"/>
    <property type="match status" value="1"/>
</dbReference>
<name>A0ABD0SYT8_LOXSC</name>
<dbReference type="Pfam" id="PF00083">
    <property type="entry name" value="Sugar_tr"/>
    <property type="match status" value="1"/>
</dbReference>
<feature type="transmembrane region" description="Helical" evidence="6">
    <location>
        <begin position="433"/>
        <end position="454"/>
    </location>
</feature>
<evidence type="ECO:0000256" key="6">
    <source>
        <dbReference type="SAM" id="Phobius"/>
    </source>
</evidence>
<dbReference type="InterPro" id="IPR036259">
    <property type="entry name" value="MFS_trans_sf"/>
</dbReference>
<evidence type="ECO:0000256" key="1">
    <source>
        <dbReference type="ARBA" id="ARBA00004141"/>
    </source>
</evidence>
<feature type="compositionally biased region" description="Pro residues" evidence="5">
    <location>
        <begin position="534"/>
        <end position="543"/>
    </location>
</feature>
<feature type="transmembrane region" description="Helical" evidence="6">
    <location>
        <begin position="408"/>
        <end position="427"/>
    </location>
</feature>
<feature type="region of interest" description="Disordered" evidence="5">
    <location>
        <begin position="534"/>
        <end position="553"/>
    </location>
</feature>
<dbReference type="PANTHER" id="PTHR24064">
    <property type="entry name" value="SOLUTE CARRIER FAMILY 22 MEMBER"/>
    <property type="match status" value="1"/>
</dbReference>
<evidence type="ECO:0000256" key="2">
    <source>
        <dbReference type="ARBA" id="ARBA00022692"/>
    </source>
</evidence>
<dbReference type="InterPro" id="IPR005828">
    <property type="entry name" value="MFS_sugar_transport-like"/>
</dbReference>
<keyword evidence="4 6" id="KW-0472">Membrane</keyword>
<feature type="domain" description="Major facilitator superfamily (MFS) profile" evidence="7">
    <location>
        <begin position="43"/>
        <end position="516"/>
    </location>
</feature>
<dbReference type="EMBL" id="JBEDNZ010000013">
    <property type="protein sequence ID" value="KAL0830931.1"/>
    <property type="molecule type" value="Genomic_DNA"/>
</dbReference>
<evidence type="ECO:0000313" key="9">
    <source>
        <dbReference type="Proteomes" id="UP001549921"/>
    </source>
</evidence>
<reference evidence="8 9" key="1">
    <citation type="submission" date="2024-06" db="EMBL/GenBank/DDBJ databases">
        <title>A chromosome-level genome assembly of beet webworm, Loxostege sticticalis.</title>
        <authorList>
            <person name="Zhang Y."/>
        </authorList>
    </citation>
    <scope>NUCLEOTIDE SEQUENCE [LARGE SCALE GENOMIC DNA]</scope>
    <source>
        <strain evidence="8">AQ028</strain>
        <tissue evidence="8">Male pupae</tissue>
    </source>
</reference>
<protein>
    <recommendedName>
        <fullName evidence="7">Major facilitator superfamily (MFS) profile domain-containing protein</fullName>
    </recommendedName>
</protein>
<accession>A0ABD0SYT8</accession>
<dbReference type="InterPro" id="IPR005829">
    <property type="entry name" value="Sugar_transporter_CS"/>
</dbReference>
<organism evidence="8 9">
    <name type="scientific">Loxostege sticticalis</name>
    <name type="common">Beet webworm moth</name>
    <dbReference type="NCBI Taxonomy" id="481309"/>
    <lineage>
        <taxon>Eukaryota</taxon>
        <taxon>Metazoa</taxon>
        <taxon>Ecdysozoa</taxon>
        <taxon>Arthropoda</taxon>
        <taxon>Hexapoda</taxon>
        <taxon>Insecta</taxon>
        <taxon>Pterygota</taxon>
        <taxon>Neoptera</taxon>
        <taxon>Endopterygota</taxon>
        <taxon>Lepidoptera</taxon>
        <taxon>Glossata</taxon>
        <taxon>Ditrysia</taxon>
        <taxon>Pyraloidea</taxon>
        <taxon>Crambidae</taxon>
        <taxon>Pyraustinae</taxon>
        <taxon>Loxostege</taxon>
    </lineage>
</organism>
<feature type="region of interest" description="Disordered" evidence="5">
    <location>
        <begin position="1"/>
        <end position="26"/>
    </location>
</feature>
<evidence type="ECO:0000256" key="3">
    <source>
        <dbReference type="ARBA" id="ARBA00022989"/>
    </source>
</evidence>
<dbReference type="InterPro" id="IPR020846">
    <property type="entry name" value="MFS_dom"/>
</dbReference>
<feature type="transmembrane region" description="Helical" evidence="6">
    <location>
        <begin position="491"/>
        <end position="510"/>
    </location>
</feature>
<sequence length="553" mass="60559">MAGKAEGGERASSARAPAPEDPDPLEEALEQLGPFGLYQRYTLFMLCIPGIFSAMYSLNYVFVADQVPFRCLVPECEGWSAQFANASAQALLPAGSRCDRYAPLGVPSPSCDRDHFHPYETVRCDKFVYQNHDTIFVEFNLACREWMRTLVGTVRNAALPFALILTGYVSDTYGRRTAFCIFSACAGVLGIVKALSVDYHMYVAVEFFEAALGYGFNSAAYVMMVELARPSLRAAFACATGVAYGLGGALFALVAWGIPYWRHLLVTIHAPALLLPLYWLLVDESPRWLHVRQRTPEAAAIIKKAARVNKVTITDSVMKSLLETEVKKEEITVKQNPWLSLLKSRVLMMRFAACCWCWVAVAFVYYGLTINSVALSGDKYVNFALNMSMEIVASLLIMMALERFGRKWTIFVAFLLCGVACVIPFFVSHTGTSLALFFLGKLAITVAFNSMYVFTAELFPTETRSSALAACSLVGRLGSILAPQTPLLSQYVQALLYGGCSLSAAVAVLFSPETRRAPLPPSVRAAETLAPVAACPPPPPPAPRRPRVLSADT</sequence>
<proteinExistence type="predicted"/>
<evidence type="ECO:0000256" key="4">
    <source>
        <dbReference type="ARBA" id="ARBA00023136"/>
    </source>
</evidence>
<evidence type="ECO:0000256" key="5">
    <source>
        <dbReference type="SAM" id="MobiDB-lite"/>
    </source>
</evidence>
<feature type="transmembrane region" description="Helical" evidence="6">
    <location>
        <begin position="347"/>
        <end position="368"/>
    </location>
</feature>
<dbReference type="GO" id="GO:0016020">
    <property type="term" value="C:membrane"/>
    <property type="evidence" value="ECO:0007669"/>
    <property type="project" value="UniProtKB-SubCell"/>
</dbReference>
<dbReference type="Proteomes" id="UP001549921">
    <property type="component" value="Unassembled WGS sequence"/>
</dbReference>